<protein>
    <recommendedName>
        <fullName evidence="5">Thymidine phosphorylase</fullName>
        <shortName evidence="5">TP</shortName>
        <ecNumber evidence="5">2.4.2.4</ecNumber>
    </recommendedName>
    <alternativeName>
        <fullName evidence="5">TdRPase</fullName>
    </alternativeName>
</protein>
<dbReference type="InterPro" id="IPR036320">
    <property type="entry name" value="Glycosyl_Trfase_fam3_N_dom_sf"/>
</dbReference>
<evidence type="ECO:0000313" key="8">
    <source>
        <dbReference type="Proteomes" id="UP000325440"/>
    </source>
</evidence>
<dbReference type="PROSITE" id="PS00647">
    <property type="entry name" value="THYMID_PHOSPHORYLASE"/>
    <property type="match status" value="1"/>
</dbReference>
<keyword evidence="8" id="KW-1185">Reference proteome</keyword>
<dbReference type="Pfam" id="PF07831">
    <property type="entry name" value="PYNP_C"/>
    <property type="match status" value="1"/>
</dbReference>
<dbReference type="PANTHER" id="PTHR10515:SF0">
    <property type="entry name" value="THYMIDINE PHOSPHORYLASE"/>
    <property type="match status" value="1"/>
</dbReference>
<dbReference type="SUPFAM" id="SSF54680">
    <property type="entry name" value="Pyrimidine nucleoside phosphorylase C-terminal domain"/>
    <property type="match status" value="1"/>
</dbReference>
<evidence type="ECO:0000256" key="1">
    <source>
        <dbReference type="ARBA" id="ARBA00006915"/>
    </source>
</evidence>
<organism evidence="7 8">
    <name type="scientific">Cinara cedri</name>
    <dbReference type="NCBI Taxonomy" id="506608"/>
    <lineage>
        <taxon>Eukaryota</taxon>
        <taxon>Metazoa</taxon>
        <taxon>Ecdysozoa</taxon>
        <taxon>Arthropoda</taxon>
        <taxon>Hexapoda</taxon>
        <taxon>Insecta</taxon>
        <taxon>Pterygota</taxon>
        <taxon>Neoptera</taxon>
        <taxon>Paraneoptera</taxon>
        <taxon>Hemiptera</taxon>
        <taxon>Sternorrhyncha</taxon>
        <taxon>Aphidomorpha</taxon>
        <taxon>Aphidoidea</taxon>
        <taxon>Aphididae</taxon>
        <taxon>Lachninae</taxon>
        <taxon>Cinara</taxon>
    </lineage>
</organism>
<sequence length="445" mass="48614">MNIITIIKNKCKKQELTNDELNFFVKCTVDGCIDQYQIGAMLMALYLNNMTNAEVLGMTVAMANSGKMLQFRSSDTVVDKHSTGGVGDKVSIPLVPALKAAQEDLIIPMISGRGLGFTGGTLDKLESIPGFSANCLDYEQLLSIGNSFGCFIIGSSDLSPADSILYKARDVTSTIDNNGLIITSIISKKLAAGIKYLVLDLKVGSASFFHSIEEAKVFGKQFVIVAKLLGIESRVLMTRMSSPIGNYVGNSLEILESINCLKGKGPSDLHTLVETIGGHLLEMTHKVKSVKEGRNRIVKSLNDGTALEKFKQMLIKQKVDENIADELCYGNTAAVLPMAKYVIEIKSPTSGYVKSINGIMIAEVCQKLGAGRQFFHQDIDPAVGVHLFVKIGDYIKRDNVYMVLYHNEIDLNKLFLTLLQNSIELTNEIVKPENIIIGVIDCNNS</sequence>
<dbReference type="GO" id="GO:0005829">
    <property type="term" value="C:cytosol"/>
    <property type="evidence" value="ECO:0007669"/>
    <property type="project" value="TreeGrafter"/>
</dbReference>
<dbReference type="InterPro" id="IPR000312">
    <property type="entry name" value="Glycosyl_Trfase_fam3"/>
</dbReference>
<dbReference type="EMBL" id="CABPRJ010001897">
    <property type="protein sequence ID" value="VVC39760.1"/>
    <property type="molecule type" value="Genomic_DNA"/>
</dbReference>
<keyword evidence="3 5" id="KW-0328">Glycosyltransferase</keyword>
<dbReference type="InterPro" id="IPR017872">
    <property type="entry name" value="Pyrmidine_PPase_CS"/>
</dbReference>
<dbReference type="Pfam" id="PF00591">
    <property type="entry name" value="Glycos_transf_3"/>
    <property type="match status" value="1"/>
</dbReference>
<dbReference type="Gene3D" id="3.40.1030.10">
    <property type="entry name" value="Nucleoside phosphorylase/phosphoribosyltransferase catalytic domain"/>
    <property type="match status" value="1"/>
</dbReference>
<accession>A0A5E4NBC3</accession>
<dbReference type="UniPathway" id="UPA00578">
    <property type="reaction ID" value="UER00638"/>
</dbReference>
<dbReference type="FunFam" id="3.40.1030.10:FF:000003">
    <property type="entry name" value="Pyrimidine-nucleoside phosphorylase"/>
    <property type="match status" value="1"/>
</dbReference>
<evidence type="ECO:0000313" key="7">
    <source>
        <dbReference type="EMBL" id="VVC39760.1"/>
    </source>
</evidence>
<dbReference type="InterPro" id="IPR035902">
    <property type="entry name" value="Nuc_phospho_transferase"/>
</dbReference>
<dbReference type="InterPro" id="IPR036566">
    <property type="entry name" value="PYNP-like_C_sf"/>
</dbReference>
<dbReference type="OrthoDB" id="445007at2759"/>
<evidence type="ECO:0000256" key="2">
    <source>
        <dbReference type="ARBA" id="ARBA00011738"/>
    </source>
</evidence>
<comment type="function">
    <text evidence="5">Catalyzes the reversible phosphorolysis of thymidine. The produced molecules are then utilized as carbon and energy sources or in the rescue of pyrimidine bases for nucleotide synthesis.</text>
</comment>
<dbReference type="SUPFAM" id="SSF47648">
    <property type="entry name" value="Nucleoside phosphorylase/phosphoribosyltransferase N-terminal domain"/>
    <property type="match status" value="1"/>
</dbReference>
<dbReference type="SMART" id="SM00941">
    <property type="entry name" value="PYNP_C"/>
    <property type="match status" value="1"/>
</dbReference>
<evidence type="ECO:0000256" key="4">
    <source>
        <dbReference type="ARBA" id="ARBA00022679"/>
    </source>
</evidence>
<comment type="subunit">
    <text evidence="2 5">Homodimer.</text>
</comment>
<feature type="domain" description="Pyrimidine nucleoside phosphorylase C-terminal" evidence="6">
    <location>
        <begin position="352"/>
        <end position="426"/>
    </location>
</feature>
<name>A0A5E4NBC3_9HEMI</name>
<comment type="similarity">
    <text evidence="1 5">Belongs to the thymidine/pyrimidine-nucleoside phosphorylase family.</text>
</comment>
<dbReference type="Gene3D" id="3.90.1170.30">
    <property type="entry name" value="Pyrimidine nucleoside phosphorylase-like, C-terminal domain"/>
    <property type="match status" value="1"/>
</dbReference>
<dbReference type="GO" id="GO:0009032">
    <property type="term" value="F:thymidine phosphorylase activity"/>
    <property type="evidence" value="ECO:0007669"/>
    <property type="project" value="UniProtKB-UniRule"/>
</dbReference>
<comment type="pathway">
    <text evidence="5">Pyrimidine metabolism; dTMP biosynthesis via salvage pathway; dTMP from thymine: step 1/2.</text>
</comment>
<comment type="catalytic activity">
    <reaction evidence="5">
        <text>thymidine + phosphate = 2-deoxy-alpha-D-ribose 1-phosphate + thymine</text>
        <dbReference type="Rhea" id="RHEA:16037"/>
        <dbReference type="ChEBI" id="CHEBI:17748"/>
        <dbReference type="ChEBI" id="CHEBI:17821"/>
        <dbReference type="ChEBI" id="CHEBI:43474"/>
        <dbReference type="ChEBI" id="CHEBI:57259"/>
        <dbReference type="EC" id="2.4.2.4"/>
    </reaction>
</comment>
<dbReference type="Proteomes" id="UP000325440">
    <property type="component" value="Unassembled WGS sequence"/>
</dbReference>
<evidence type="ECO:0000259" key="6">
    <source>
        <dbReference type="SMART" id="SM00941"/>
    </source>
</evidence>
<proteinExistence type="inferred from homology"/>
<dbReference type="EC" id="2.4.2.4" evidence="5"/>
<evidence type="ECO:0000256" key="5">
    <source>
        <dbReference type="PIRNR" id="PIRNR000478"/>
    </source>
</evidence>
<dbReference type="InterPro" id="IPR017459">
    <property type="entry name" value="Glycosyl_Trfase_fam3_N_dom"/>
</dbReference>
<evidence type="ECO:0000256" key="3">
    <source>
        <dbReference type="ARBA" id="ARBA00022676"/>
    </source>
</evidence>
<dbReference type="AlphaFoldDB" id="A0A5E4NBC3"/>
<dbReference type="PANTHER" id="PTHR10515">
    <property type="entry name" value="THYMIDINE PHOSPHORYLASE"/>
    <property type="match status" value="1"/>
</dbReference>
<dbReference type="GO" id="GO:0006213">
    <property type="term" value="P:pyrimidine nucleoside metabolic process"/>
    <property type="evidence" value="ECO:0007669"/>
    <property type="project" value="UniProtKB-UniRule"/>
</dbReference>
<gene>
    <name evidence="7" type="ORF">CINCED_3A001440</name>
</gene>
<dbReference type="SUPFAM" id="SSF52418">
    <property type="entry name" value="Nucleoside phosphorylase/phosphoribosyltransferase catalytic domain"/>
    <property type="match status" value="1"/>
</dbReference>
<reference evidence="7 8" key="1">
    <citation type="submission" date="2019-08" db="EMBL/GenBank/DDBJ databases">
        <authorList>
            <person name="Alioto T."/>
            <person name="Alioto T."/>
            <person name="Gomez Garrido J."/>
        </authorList>
    </citation>
    <scope>NUCLEOTIDE SEQUENCE [LARGE SCALE GENOMIC DNA]</scope>
</reference>
<keyword evidence="4 5" id="KW-0808">Transferase</keyword>
<dbReference type="InterPro" id="IPR013102">
    <property type="entry name" value="PYNP_C"/>
</dbReference>
<dbReference type="GO" id="GO:0006206">
    <property type="term" value="P:pyrimidine nucleobase metabolic process"/>
    <property type="evidence" value="ECO:0007669"/>
    <property type="project" value="InterPro"/>
</dbReference>
<dbReference type="Gene3D" id="1.20.970.10">
    <property type="entry name" value="Transferase, Pyrimidine Nucleoside Phosphorylase, Chain C"/>
    <property type="match status" value="1"/>
</dbReference>
<dbReference type="GO" id="GO:0004645">
    <property type="term" value="F:1,4-alpha-oligoglucan phosphorylase activity"/>
    <property type="evidence" value="ECO:0007669"/>
    <property type="project" value="InterPro"/>
</dbReference>
<dbReference type="Pfam" id="PF02885">
    <property type="entry name" value="Glycos_trans_3N"/>
    <property type="match status" value="1"/>
</dbReference>
<dbReference type="NCBIfam" id="NF004490">
    <property type="entry name" value="PRK05820.1"/>
    <property type="match status" value="1"/>
</dbReference>
<dbReference type="PIRSF" id="PIRSF000478">
    <property type="entry name" value="TP_PyNP"/>
    <property type="match status" value="1"/>
</dbReference>
<dbReference type="InterPro" id="IPR000053">
    <property type="entry name" value="Thymidine/pyrmidine_PPase"/>
</dbReference>